<proteinExistence type="predicted"/>
<dbReference type="AlphaFoldDB" id="A0A6A4IL70"/>
<dbReference type="InterPro" id="IPR000571">
    <property type="entry name" value="Znf_CCCH"/>
</dbReference>
<dbReference type="Pfam" id="PF25540">
    <property type="entry name" value="DUF7923"/>
    <property type="match status" value="1"/>
</dbReference>
<keyword evidence="1" id="KW-0479">Metal-binding</keyword>
<keyword evidence="1" id="KW-0863">Zinc-finger</keyword>
<keyword evidence="5" id="KW-1185">Reference proteome</keyword>
<sequence>MATQSMSSVKQQLWDEMLNSLLTLSDATLKENLKLEAQVAELEVELSVWKQAHSVALEAQDREAKAHNVHIASLNKQISNTDGFRGNGNPLILCAINGQNMFFNHSLLVQGFMGGQTAAQHLTNMISEYLSSEGVHIFGRLSFWVSIYFSKVELINSLIFGQSVCSLEQLEAFLAGFSQKSPRFIVVDVGVGEEEADNKIREYIQTYTRFPETLRVFLGGCSESLYSGTFNRLDSEKLLGKLVALRSVADEWSEQTYTIPSLNVDRLLQLTPLSVASLEPITSNGGLVSPQSPVRIRYVDPKFVKAPPPCNEHYLMTCSKGAGACKYSHEYVLSHEQLRRLANWLKNGLQCPYGEACCWGHVCPNGSRCFHLSKGKCWFKGEGMHNMPTAHPTST</sequence>
<evidence type="ECO:0000313" key="4">
    <source>
        <dbReference type="EMBL" id="KAE9410303.1"/>
    </source>
</evidence>
<dbReference type="PANTHER" id="PTHR37543">
    <property type="entry name" value="CCCH ZINC FINGER DNA BINDING PROTEIN (AFU_ORTHOLOGUE AFUA_5G12760)"/>
    <property type="match status" value="1"/>
</dbReference>
<dbReference type="OrthoDB" id="2270193at2759"/>
<gene>
    <name evidence="4" type="ORF">BT96DRAFT_952955</name>
</gene>
<evidence type="ECO:0000256" key="1">
    <source>
        <dbReference type="PROSITE-ProRule" id="PRU00723"/>
    </source>
</evidence>
<keyword evidence="2" id="KW-0175">Coiled coil</keyword>
<reference evidence="4" key="1">
    <citation type="journal article" date="2019" name="Environ. Microbiol.">
        <title>Fungal ecological strategies reflected in gene transcription - a case study of two litter decomposers.</title>
        <authorList>
            <person name="Barbi F."/>
            <person name="Kohler A."/>
            <person name="Barry K."/>
            <person name="Baskaran P."/>
            <person name="Daum C."/>
            <person name="Fauchery L."/>
            <person name="Ihrmark K."/>
            <person name="Kuo A."/>
            <person name="LaButti K."/>
            <person name="Lipzen A."/>
            <person name="Morin E."/>
            <person name="Grigoriev I.V."/>
            <person name="Henrissat B."/>
            <person name="Lindahl B."/>
            <person name="Martin F."/>
        </authorList>
    </citation>
    <scope>NUCLEOTIDE SEQUENCE</scope>
    <source>
        <strain evidence="4">JB14</strain>
    </source>
</reference>
<dbReference type="GO" id="GO:0008270">
    <property type="term" value="F:zinc ion binding"/>
    <property type="evidence" value="ECO:0007669"/>
    <property type="project" value="UniProtKB-KW"/>
</dbReference>
<protein>
    <recommendedName>
        <fullName evidence="3">C3H1-type domain-containing protein</fullName>
    </recommendedName>
</protein>
<evidence type="ECO:0000313" key="5">
    <source>
        <dbReference type="Proteomes" id="UP000799118"/>
    </source>
</evidence>
<evidence type="ECO:0000256" key="2">
    <source>
        <dbReference type="SAM" id="Coils"/>
    </source>
</evidence>
<keyword evidence="1" id="KW-0862">Zinc</keyword>
<feature type="domain" description="C3H1-type" evidence="3">
    <location>
        <begin position="305"/>
        <end position="332"/>
    </location>
</feature>
<dbReference type="EMBL" id="ML769385">
    <property type="protein sequence ID" value="KAE9410303.1"/>
    <property type="molecule type" value="Genomic_DNA"/>
</dbReference>
<dbReference type="InterPro" id="IPR057683">
    <property type="entry name" value="DUF7923"/>
</dbReference>
<accession>A0A6A4IL70</accession>
<dbReference type="PANTHER" id="PTHR37543:SF1">
    <property type="entry name" value="CCCH ZINC FINGER DNA BINDING PROTEIN (AFU_ORTHOLOGUE AFUA_5G12760)"/>
    <property type="match status" value="1"/>
</dbReference>
<dbReference type="PROSITE" id="PS50103">
    <property type="entry name" value="ZF_C3H1"/>
    <property type="match status" value="1"/>
</dbReference>
<feature type="zinc finger region" description="C3H1-type" evidence="1">
    <location>
        <begin position="305"/>
        <end position="332"/>
    </location>
</feature>
<organism evidence="4 5">
    <name type="scientific">Gymnopus androsaceus JB14</name>
    <dbReference type="NCBI Taxonomy" id="1447944"/>
    <lineage>
        <taxon>Eukaryota</taxon>
        <taxon>Fungi</taxon>
        <taxon>Dikarya</taxon>
        <taxon>Basidiomycota</taxon>
        <taxon>Agaricomycotina</taxon>
        <taxon>Agaricomycetes</taxon>
        <taxon>Agaricomycetidae</taxon>
        <taxon>Agaricales</taxon>
        <taxon>Marasmiineae</taxon>
        <taxon>Omphalotaceae</taxon>
        <taxon>Gymnopus</taxon>
    </lineage>
</organism>
<name>A0A6A4IL70_9AGAR</name>
<feature type="coiled-coil region" evidence="2">
    <location>
        <begin position="25"/>
        <end position="52"/>
    </location>
</feature>
<evidence type="ECO:0000259" key="3">
    <source>
        <dbReference type="PROSITE" id="PS50103"/>
    </source>
</evidence>
<dbReference type="Proteomes" id="UP000799118">
    <property type="component" value="Unassembled WGS sequence"/>
</dbReference>